<dbReference type="FunFam" id="3.40.50.720:FF:000084">
    <property type="entry name" value="Short-chain dehydrogenase reductase"/>
    <property type="match status" value="1"/>
</dbReference>
<protein>
    <submittedName>
        <fullName evidence="6">SDR family oxidoreductase</fullName>
    </submittedName>
</protein>
<evidence type="ECO:0000256" key="5">
    <source>
        <dbReference type="ARBA" id="ARBA00023221"/>
    </source>
</evidence>
<dbReference type="InterPro" id="IPR002347">
    <property type="entry name" value="SDR_fam"/>
</dbReference>
<keyword evidence="4" id="KW-0443">Lipid metabolism</keyword>
<evidence type="ECO:0000256" key="2">
    <source>
        <dbReference type="ARBA" id="ARBA00023002"/>
    </source>
</evidence>
<evidence type="ECO:0000256" key="1">
    <source>
        <dbReference type="ARBA" id="ARBA00006484"/>
    </source>
</evidence>
<keyword evidence="7" id="KW-1185">Reference proteome</keyword>
<dbReference type="PRINTS" id="PR00080">
    <property type="entry name" value="SDRFAMILY"/>
</dbReference>
<accession>A0A4S8N1A4</accession>
<dbReference type="GO" id="GO:0008202">
    <property type="term" value="P:steroid metabolic process"/>
    <property type="evidence" value="ECO:0007669"/>
    <property type="project" value="UniProtKB-KW"/>
</dbReference>
<dbReference type="InterPro" id="IPR020904">
    <property type="entry name" value="Sc_DH/Rdtase_CS"/>
</dbReference>
<dbReference type="EMBL" id="STGW01000023">
    <property type="protein sequence ID" value="THV08859.1"/>
    <property type="molecule type" value="Genomic_DNA"/>
</dbReference>
<name>A0A4S8N1A4_9ACTN</name>
<dbReference type="Gene3D" id="3.40.50.720">
    <property type="entry name" value="NAD(P)-binding Rossmann-like Domain"/>
    <property type="match status" value="1"/>
</dbReference>
<dbReference type="GO" id="GO:0016491">
    <property type="term" value="F:oxidoreductase activity"/>
    <property type="evidence" value="ECO:0007669"/>
    <property type="project" value="UniProtKB-KW"/>
</dbReference>
<dbReference type="RefSeq" id="WP_136564424.1">
    <property type="nucleotide sequence ID" value="NZ_BAABLS010000005.1"/>
</dbReference>
<dbReference type="SUPFAM" id="SSF51735">
    <property type="entry name" value="NAD(P)-binding Rossmann-fold domains"/>
    <property type="match status" value="1"/>
</dbReference>
<sequence length="262" mass="26469">MTELELAGRKALVTGGAQGLGKKFAEYLTAAGATVVVADLQDEKGKEVAESIGGTFVHLDVTDDASWEAAVAQAVSEVGGLDILVNNAGIEIASLFINLDADVARRIFDVNVVGTSLGIKHAFRTMGPGGAAGKGGAVINVASVAAHIAFPALSQYSASKSAVDRITRVAAMEAGKLGLGVRVNCVAPGLIPNEMGAGLANELTGMGLFESPDAAVGQVVELTPSGGLATEEDIAEAVVFLASDRSKFINGVDLSVDGGMGM</sequence>
<keyword evidence="3" id="KW-0520">NAD</keyword>
<comment type="caution">
    <text evidence="6">The sequence shown here is derived from an EMBL/GenBank/DDBJ whole genome shotgun (WGS) entry which is preliminary data.</text>
</comment>
<reference evidence="6 7" key="1">
    <citation type="journal article" date="2009" name="Int. J. Syst. Evol. Microbiol.">
        <title>Nocardioides caeni sp. nov., isolated from wastewater.</title>
        <authorList>
            <person name="Yoon J.H."/>
            <person name="Kang S.J."/>
            <person name="Park S."/>
            <person name="Kim W."/>
            <person name="Oh T.K."/>
        </authorList>
    </citation>
    <scope>NUCLEOTIDE SEQUENCE [LARGE SCALE GENOMIC DNA]</scope>
    <source>
        <strain evidence="6 7">DSM 23134</strain>
    </source>
</reference>
<dbReference type="OrthoDB" id="4481821at2"/>
<dbReference type="PANTHER" id="PTHR43180">
    <property type="entry name" value="3-OXOACYL-(ACYL-CARRIER-PROTEIN) REDUCTASE (AFU_ORTHOLOGUE AFUA_6G11210)"/>
    <property type="match status" value="1"/>
</dbReference>
<organism evidence="6 7">
    <name type="scientific">Nocardioides caeni</name>
    <dbReference type="NCBI Taxonomy" id="574700"/>
    <lineage>
        <taxon>Bacteria</taxon>
        <taxon>Bacillati</taxon>
        <taxon>Actinomycetota</taxon>
        <taxon>Actinomycetes</taxon>
        <taxon>Propionibacteriales</taxon>
        <taxon>Nocardioidaceae</taxon>
        <taxon>Nocardioides</taxon>
    </lineage>
</organism>
<comment type="similarity">
    <text evidence="1">Belongs to the short-chain dehydrogenases/reductases (SDR) family.</text>
</comment>
<proteinExistence type="inferred from homology"/>
<dbReference type="Pfam" id="PF13561">
    <property type="entry name" value="adh_short_C2"/>
    <property type="match status" value="1"/>
</dbReference>
<dbReference type="InterPro" id="IPR036291">
    <property type="entry name" value="NAD(P)-bd_dom_sf"/>
</dbReference>
<dbReference type="Proteomes" id="UP000307087">
    <property type="component" value="Unassembled WGS sequence"/>
</dbReference>
<keyword evidence="5" id="KW-0753">Steroid metabolism</keyword>
<dbReference type="PROSITE" id="PS00061">
    <property type="entry name" value="ADH_SHORT"/>
    <property type="match status" value="1"/>
</dbReference>
<evidence type="ECO:0000256" key="3">
    <source>
        <dbReference type="ARBA" id="ARBA00023027"/>
    </source>
</evidence>
<evidence type="ECO:0000313" key="7">
    <source>
        <dbReference type="Proteomes" id="UP000307087"/>
    </source>
</evidence>
<dbReference type="AlphaFoldDB" id="A0A4S8N1A4"/>
<gene>
    <name evidence="6" type="ORF">E9934_18720</name>
</gene>
<dbReference type="PRINTS" id="PR00081">
    <property type="entry name" value="GDHRDH"/>
</dbReference>
<evidence type="ECO:0000313" key="6">
    <source>
        <dbReference type="EMBL" id="THV08859.1"/>
    </source>
</evidence>
<keyword evidence="2" id="KW-0560">Oxidoreductase</keyword>
<evidence type="ECO:0000256" key="4">
    <source>
        <dbReference type="ARBA" id="ARBA00023098"/>
    </source>
</evidence>
<dbReference type="PANTHER" id="PTHR43180:SF28">
    <property type="entry name" value="NAD(P)-BINDING ROSSMANN-FOLD SUPERFAMILY PROTEIN"/>
    <property type="match status" value="1"/>
</dbReference>